<evidence type="ECO:0000256" key="2">
    <source>
        <dbReference type="ARBA" id="ARBA00023125"/>
    </source>
</evidence>
<dbReference type="Pfam" id="PF00505">
    <property type="entry name" value="HMG_box"/>
    <property type="match status" value="1"/>
</dbReference>
<dbReference type="PANTHER" id="PTHR46318:SF2">
    <property type="entry name" value="NUCLEOLAR TRANSCRIPTION FACTOR 1"/>
    <property type="match status" value="1"/>
</dbReference>
<keyword evidence="3 4" id="KW-0539">Nucleus</keyword>
<protein>
    <recommendedName>
        <fullName evidence="6">HMG box domain-containing protein</fullName>
    </recommendedName>
</protein>
<dbReference type="InterPro" id="IPR051762">
    <property type="entry name" value="UBF1"/>
</dbReference>
<evidence type="ECO:0000313" key="7">
    <source>
        <dbReference type="EMBL" id="MED6294252.1"/>
    </source>
</evidence>
<dbReference type="InterPro" id="IPR009071">
    <property type="entry name" value="HMG_box_dom"/>
</dbReference>
<feature type="DNA-binding region" description="HMG box" evidence="4">
    <location>
        <begin position="291"/>
        <end position="358"/>
    </location>
</feature>
<name>A0ABU7F498_9TELE</name>
<evidence type="ECO:0000256" key="5">
    <source>
        <dbReference type="SAM" id="MobiDB-lite"/>
    </source>
</evidence>
<feature type="domain" description="HMG box" evidence="6">
    <location>
        <begin position="102"/>
        <end position="170"/>
    </location>
</feature>
<accession>A0ABU7F498</accession>
<evidence type="ECO:0000256" key="4">
    <source>
        <dbReference type="PROSITE-ProRule" id="PRU00267"/>
    </source>
</evidence>
<evidence type="ECO:0000313" key="8">
    <source>
        <dbReference type="Proteomes" id="UP001352852"/>
    </source>
</evidence>
<keyword evidence="2 4" id="KW-0238">DNA-binding</keyword>
<feature type="domain" description="HMG box" evidence="6">
    <location>
        <begin position="197"/>
        <end position="259"/>
    </location>
</feature>
<feature type="domain" description="HMG box" evidence="6">
    <location>
        <begin position="291"/>
        <end position="358"/>
    </location>
</feature>
<dbReference type="PANTHER" id="PTHR46318">
    <property type="entry name" value="UPSTREAM BINDING TRANSCRIPTION FACTOR"/>
    <property type="match status" value="1"/>
</dbReference>
<evidence type="ECO:0000256" key="1">
    <source>
        <dbReference type="ARBA" id="ARBA00004123"/>
    </source>
</evidence>
<comment type="caution">
    <text evidence="7">The sequence shown here is derived from an EMBL/GenBank/DDBJ whole genome shotgun (WGS) entry which is preliminary data.</text>
</comment>
<dbReference type="InterPro" id="IPR036910">
    <property type="entry name" value="HMG_box_dom_sf"/>
</dbReference>
<dbReference type="CDD" id="cd22001">
    <property type="entry name" value="HMG-box_UBF1_rpt4"/>
    <property type="match status" value="1"/>
</dbReference>
<dbReference type="EMBL" id="JAHUTJ010075502">
    <property type="protein sequence ID" value="MED6294252.1"/>
    <property type="molecule type" value="Genomic_DNA"/>
</dbReference>
<gene>
    <name evidence="7" type="ORF">CHARACLAT_019192</name>
</gene>
<sequence>MIVVFSTCVATGWTSANMLKLIAAIRSSIPDGEKTRNYRTGLSVVDWDQIAFPPFSPEECREKWTSMMEKMRKLRSLPELIVEAEEVISDPLRHRKIHPEVPKFPSPPKMVYMWKHFSRFKKKHPGLTMTKIVKMAFKKYDKLPDEEKAIYQKKHALRLKEYKRKMQDFCDKNDLPRIQTTEQKKKVTATEDEGLPEKPPPNGLVLFIKEHANGDRLPMGFLRDMGQRWRNLSKAEKQKYSTRCGEMKREYNAKLLEYLHRFDEMEKQQIIKEKGIRLPKKPLRRTFPGEPKMPSQTGYVYFAKDQMKILKENISSHKERIAKVKELWYRLPTKEKERYKEQIHANMKQYSENLQKWFKALTSEEQTEYLKHNPRKLQFLDARERMVVVEERLLCQPSDSEDEDMVINNDEELTWSSYEDENEEVEDGGNMFEMYS</sequence>
<reference evidence="7 8" key="1">
    <citation type="submission" date="2021-06" db="EMBL/GenBank/DDBJ databases">
        <authorList>
            <person name="Palmer J.M."/>
        </authorList>
    </citation>
    <scope>NUCLEOTIDE SEQUENCE [LARGE SCALE GENOMIC DNA]</scope>
    <source>
        <strain evidence="7 8">CL_MEX2019</strain>
        <tissue evidence="7">Muscle</tissue>
    </source>
</reference>
<comment type="subcellular location">
    <subcellularLocation>
        <location evidence="1">Nucleus</location>
    </subcellularLocation>
</comment>
<organism evidence="7 8">
    <name type="scientific">Characodon lateralis</name>
    <dbReference type="NCBI Taxonomy" id="208331"/>
    <lineage>
        <taxon>Eukaryota</taxon>
        <taxon>Metazoa</taxon>
        <taxon>Chordata</taxon>
        <taxon>Craniata</taxon>
        <taxon>Vertebrata</taxon>
        <taxon>Euteleostomi</taxon>
        <taxon>Actinopterygii</taxon>
        <taxon>Neopterygii</taxon>
        <taxon>Teleostei</taxon>
        <taxon>Neoteleostei</taxon>
        <taxon>Acanthomorphata</taxon>
        <taxon>Ovalentaria</taxon>
        <taxon>Atherinomorphae</taxon>
        <taxon>Cyprinodontiformes</taxon>
        <taxon>Goodeidae</taxon>
        <taxon>Characodon</taxon>
    </lineage>
</organism>
<dbReference type="SMART" id="SM00398">
    <property type="entry name" value="HMG"/>
    <property type="match status" value="3"/>
</dbReference>
<dbReference type="PROSITE" id="PS50118">
    <property type="entry name" value="HMG_BOX_2"/>
    <property type="match status" value="3"/>
</dbReference>
<keyword evidence="8" id="KW-1185">Reference proteome</keyword>
<dbReference type="SUPFAM" id="SSF47095">
    <property type="entry name" value="HMG-box"/>
    <property type="match status" value="3"/>
</dbReference>
<evidence type="ECO:0000256" key="3">
    <source>
        <dbReference type="ARBA" id="ARBA00023242"/>
    </source>
</evidence>
<feature type="DNA-binding region" description="HMG box" evidence="4">
    <location>
        <begin position="197"/>
        <end position="259"/>
    </location>
</feature>
<dbReference type="Proteomes" id="UP001352852">
    <property type="component" value="Unassembled WGS sequence"/>
</dbReference>
<feature type="DNA-binding region" description="HMG box" evidence="4">
    <location>
        <begin position="102"/>
        <end position="170"/>
    </location>
</feature>
<proteinExistence type="predicted"/>
<dbReference type="Gene3D" id="1.10.30.10">
    <property type="entry name" value="High mobility group box domain"/>
    <property type="match status" value="3"/>
</dbReference>
<evidence type="ECO:0000259" key="6">
    <source>
        <dbReference type="PROSITE" id="PS50118"/>
    </source>
</evidence>
<feature type="region of interest" description="Disordered" evidence="5">
    <location>
        <begin position="176"/>
        <end position="202"/>
    </location>
</feature>